<protein>
    <submittedName>
        <fullName evidence="1">Uncharacterized protein</fullName>
    </submittedName>
</protein>
<organism evidence="1">
    <name type="scientific">marine sediment metagenome</name>
    <dbReference type="NCBI Taxonomy" id="412755"/>
    <lineage>
        <taxon>unclassified sequences</taxon>
        <taxon>metagenomes</taxon>
        <taxon>ecological metagenomes</taxon>
    </lineage>
</organism>
<sequence>MLTRLLYAIEINLIKRMLEGDSKLISMVVDFETYKKDFVTTYMARQGFDIPAVTKVVLKNGYEEAIGVHFFSKEHMKIDSEKGSVEPVYTQDLLQTSYFMPEAE</sequence>
<accession>A0A0F9N467</accession>
<gene>
    <name evidence="1" type="ORF">LCGC14_0996750</name>
</gene>
<dbReference type="AlphaFoldDB" id="A0A0F9N467"/>
<reference evidence="1" key="1">
    <citation type="journal article" date="2015" name="Nature">
        <title>Complex archaea that bridge the gap between prokaryotes and eukaryotes.</title>
        <authorList>
            <person name="Spang A."/>
            <person name="Saw J.H."/>
            <person name="Jorgensen S.L."/>
            <person name="Zaremba-Niedzwiedzka K."/>
            <person name="Martijn J."/>
            <person name="Lind A.E."/>
            <person name="van Eijk R."/>
            <person name="Schleper C."/>
            <person name="Guy L."/>
            <person name="Ettema T.J."/>
        </authorList>
    </citation>
    <scope>NUCLEOTIDE SEQUENCE</scope>
</reference>
<evidence type="ECO:0000313" key="1">
    <source>
        <dbReference type="EMBL" id="KKN14370.1"/>
    </source>
</evidence>
<name>A0A0F9N467_9ZZZZ</name>
<comment type="caution">
    <text evidence="1">The sequence shown here is derived from an EMBL/GenBank/DDBJ whole genome shotgun (WGS) entry which is preliminary data.</text>
</comment>
<dbReference type="EMBL" id="LAZR01003824">
    <property type="protein sequence ID" value="KKN14370.1"/>
    <property type="molecule type" value="Genomic_DNA"/>
</dbReference>
<proteinExistence type="predicted"/>